<gene>
    <name evidence="1" type="ORF">S01H1_61395</name>
</gene>
<protein>
    <submittedName>
        <fullName evidence="1">Uncharacterized protein</fullName>
    </submittedName>
</protein>
<organism evidence="1">
    <name type="scientific">marine sediment metagenome</name>
    <dbReference type="NCBI Taxonomy" id="412755"/>
    <lineage>
        <taxon>unclassified sequences</taxon>
        <taxon>metagenomes</taxon>
        <taxon>ecological metagenomes</taxon>
    </lineage>
</organism>
<name>X0XE93_9ZZZZ</name>
<sequence length="126" mass="14759">MEMGSLKQTFREKTTQTLRQKQIGRMKLGQLFSLPESDFRKLIKDLENTSLFKQLIDKWKVIGYRKFKGVRIPSSVEFREEGMFSSDDFDLEELLHQNPTTVPLLQKIGRSIGKNRFNELLYGNLS</sequence>
<feature type="non-terminal residue" evidence="1">
    <location>
        <position position="126"/>
    </location>
</feature>
<dbReference type="EMBL" id="BARS01040252">
    <property type="protein sequence ID" value="GAG33732.1"/>
    <property type="molecule type" value="Genomic_DNA"/>
</dbReference>
<reference evidence="1" key="1">
    <citation type="journal article" date="2014" name="Front. Microbiol.">
        <title>High frequency of phylogenetically diverse reductive dehalogenase-homologous genes in deep subseafloor sedimentary metagenomes.</title>
        <authorList>
            <person name="Kawai M."/>
            <person name="Futagami T."/>
            <person name="Toyoda A."/>
            <person name="Takaki Y."/>
            <person name="Nishi S."/>
            <person name="Hori S."/>
            <person name="Arai W."/>
            <person name="Tsubouchi T."/>
            <person name="Morono Y."/>
            <person name="Uchiyama I."/>
            <person name="Ito T."/>
            <person name="Fujiyama A."/>
            <person name="Inagaki F."/>
            <person name="Takami H."/>
        </authorList>
    </citation>
    <scope>NUCLEOTIDE SEQUENCE</scope>
    <source>
        <strain evidence="1">Expedition CK06-06</strain>
    </source>
</reference>
<proteinExistence type="predicted"/>
<accession>X0XE93</accession>
<evidence type="ECO:0000313" key="1">
    <source>
        <dbReference type="EMBL" id="GAG33732.1"/>
    </source>
</evidence>
<dbReference type="AlphaFoldDB" id="X0XE93"/>
<comment type="caution">
    <text evidence="1">The sequence shown here is derived from an EMBL/GenBank/DDBJ whole genome shotgun (WGS) entry which is preliminary data.</text>
</comment>